<keyword evidence="1" id="KW-0378">Hydrolase</keyword>
<dbReference type="GO" id="GO:0016791">
    <property type="term" value="F:phosphatase activity"/>
    <property type="evidence" value="ECO:0007669"/>
    <property type="project" value="TreeGrafter"/>
</dbReference>
<dbReference type="Pfam" id="PF07228">
    <property type="entry name" value="SpoIIE"/>
    <property type="match status" value="1"/>
</dbReference>
<reference evidence="3 4" key="1">
    <citation type="submission" date="2017-11" db="EMBL/GenBank/DDBJ databases">
        <title>Bacterial isolate from king chilli rhizosphere.</title>
        <authorList>
            <person name="Takhelmayum P."/>
            <person name="Sarangthem I."/>
        </authorList>
    </citation>
    <scope>NUCLEOTIDE SEQUENCE [LARGE SCALE GENOMIC DNA]</scope>
    <source>
        <strain evidence="4">t26</strain>
    </source>
</reference>
<dbReference type="Gene3D" id="3.60.40.10">
    <property type="entry name" value="PPM-type phosphatase domain"/>
    <property type="match status" value="1"/>
</dbReference>
<evidence type="ECO:0000313" key="4">
    <source>
        <dbReference type="Proteomes" id="UP000232101"/>
    </source>
</evidence>
<dbReference type="STRING" id="582475.ACZ11_02590"/>
<comment type="caution">
    <text evidence="3">The sequence shown here is derived from an EMBL/GenBank/DDBJ whole genome shotgun (WGS) entry which is preliminary data.</text>
</comment>
<accession>A0A2M9PWK2</accession>
<evidence type="ECO:0000313" key="3">
    <source>
        <dbReference type="EMBL" id="PJO40208.1"/>
    </source>
</evidence>
<dbReference type="PANTHER" id="PTHR43156">
    <property type="entry name" value="STAGE II SPORULATION PROTEIN E-RELATED"/>
    <property type="match status" value="1"/>
</dbReference>
<dbReference type="Pfam" id="PF08673">
    <property type="entry name" value="RsbU_N"/>
    <property type="match status" value="1"/>
</dbReference>
<dbReference type="PROSITE" id="PS51746">
    <property type="entry name" value="PPM_2"/>
    <property type="match status" value="1"/>
</dbReference>
<dbReference type="AlphaFoldDB" id="A0A2M9PWK2"/>
<dbReference type="InterPro" id="IPR014787">
    <property type="entry name" value="PSer_Pase_RsbU_N"/>
</dbReference>
<dbReference type="InterPro" id="IPR052016">
    <property type="entry name" value="Bact_Sigma-Reg"/>
</dbReference>
<proteinExistence type="predicted"/>
<dbReference type="Gene3D" id="1.10.1240.30">
    <property type="entry name" value="KaiA/RbsU domain"/>
    <property type="match status" value="1"/>
</dbReference>
<dbReference type="PANTHER" id="PTHR43156:SF15">
    <property type="entry name" value="PHOSPHOSERINE PHOSPHATASE RSBU"/>
    <property type="match status" value="1"/>
</dbReference>
<feature type="domain" description="PPM-type phosphatase" evidence="2">
    <location>
        <begin position="128"/>
        <end position="339"/>
    </location>
</feature>
<dbReference type="InterPro" id="IPR036457">
    <property type="entry name" value="PPM-type-like_dom_sf"/>
</dbReference>
<dbReference type="Proteomes" id="UP000232101">
    <property type="component" value="Unassembled WGS sequence"/>
</dbReference>
<dbReference type="SMART" id="SM00331">
    <property type="entry name" value="PP2C_SIG"/>
    <property type="match status" value="1"/>
</dbReference>
<dbReference type="SUPFAM" id="SSF81606">
    <property type="entry name" value="PP2C-like"/>
    <property type="match status" value="1"/>
</dbReference>
<dbReference type="InterPro" id="IPR001932">
    <property type="entry name" value="PPM-type_phosphatase-like_dom"/>
</dbReference>
<protein>
    <submittedName>
        <fullName evidence="3">Phosphoserine phosphatase</fullName>
    </submittedName>
</protein>
<organism evidence="3 4">
    <name type="scientific">Lysinibacillus xylanilyticus</name>
    <dbReference type="NCBI Taxonomy" id="582475"/>
    <lineage>
        <taxon>Bacteria</taxon>
        <taxon>Bacillati</taxon>
        <taxon>Bacillota</taxon>
        <taxon>Bacilli</taxon>
        <taxon>Bacillales</taxon>
        <taxon>Bacillaceae</taxon>
        <taxon>Lysinibacillus</taxon>
    </lineage>
</organism>
<evidence type="ECO:0000256" key="1">
    <source>
        <dbReference type="ARBA" id="ARBA00022801"/>
    </source>
</evidence>
<name>A0A2M9PWK2_9BACI</name>
<gene>
    <name evidence="3" type="ORF">CWD94_29360</name>
</gene>
<dbReference type="EMBL" id="PHQY01000749">
    <property type="protein sequence ID" value="PJO40208.1"/>
    <property type="molecule type" value="Genomic_DNA"/>
</dbReference>
<sequence>MAALGCGILEQLEFQYKKILSDYMTDQTEKNLYIAQNFTRQLIQKNISPEDVVSVHKNAVEKLFPRRMSEEQLAYDFLIEVMVHYGMAHREHQSLLQKQAEYEMEMKIATNIQKTLLKTDVPQLSSIDIGMISIPIRKMNGDYVHFLYNREDFLSVAVTDVVGKGVPAALCMSMVKYGLETLEYAYKDPSYVLEVINRVIEKSVDDSMFVSMFYGCLDVHKSIFSYASAGHEPALHYSAKHNKFFPLESTGLLLGVLPETKYSYNEIVLEENDIVIMMTDGVTEFRAHNEMNSREVISSLILENKHLSAQQMCNLLYKRVEEIQDFKLSDDFTVVIIKK</sequence>
<evidence type="ECO:0000259" key="2">
    <source>
        <dbReference type="PROSITE" id="PS51746"/>
    </source>
</evidence>
<dbReference type="SUPFAM" id="SSF101215">
    <property type="entry name" value="KaiA/RbsU domain"/>
    <property type="match status" value="1"/>
</dbReference>
<dbReference type="InterPro" id="IPR017944">
    <property type="entry name" value="KaiA/RbsU_helical_domain_sf"/>
</dbReference>